<dbReference type="PROSITE" id="PS51270">
    <property type="entry name" value="ZF_CTCHY"/>
    <property type="match status" value="1"/>
</dbReference>
<dbReference type="PROSITE" id="PS51266">
    <property type="entry name" value="ZF_CHY"/>
    <property type="match status" value="1"/>
</dbReference>
<dbReference type="STRING" id="29655.A0A0K9PXM7"/>
<dbReference type="PROSITE" id="PS50089">
    <property type="entry name" value="ZF_RING_2"/>
    <property type="match status" value="1"/>
</dbReference>
<organism evidence="8 9">
    <name type="scientific">Zostera marina</name>
    <name type="common">Eelgrass</name>
    <dbReference type="NCBI Taxonomy" id="29655"/>
    <lineage>
        <taxon>Eukaryota</taxon>
        <taxon>Viridiplantae</taxon>
        <taxon>Streptophyta</taxon>
        <taxon>Embryophyta</taxon>
        <taxon>Tracheophyta</taxon>
        <taxon>Spermatophyta</taxon>
        <taxon>Magnoliopsida</taxon>
        <taxon>Liliopsida</taxon>
        <taxon>Zosteraceae</taxon>
        <taxon>Zostera</taxon>
    </lineage>
</organism>
<dbReference type="InterPro" id="IPR001841">
    <property type="entry name" value="Znf_RING"/>
</dbReference>
<dbReference type="Gene3D" id="2.20.28.10">
    <property type="match status" value="1"/>
</dbReference>
<evidence type="ECO:0000256" key="3">
    <source>
        <dbReference type="ARBA" id="ARBA00022833"/>
    </source>
</evidence>
<dbReference type="AlphaFoldDB" id="A0A0K9PXM7"/>
<evidence type="ECO:0000259" key="5">
    <source>
        <dbReference type="PROSITE" id="PS50089"/>
    </source>
</evidence>
<dbReference type="Proteomes" id="UP000036987">
    <property type="component" value="Unassembled WGS sequence"/>
</dbReference>
<comment type="caution">
    <text evidence="8">The sequence shown here is derived from an EMBL/GenBank/DDBJ whole genome shotgun (WGS) entry which is preliminary data.</text>
</comment>
<keyword evidence="9" id="KW-1185">Reference proteome</keyword>
<dbReference type="GO" id="GO:0061630">
    <property type="term" value="F:ubiquitin protein ligase activity"/>
    <property type="evidence" value="ECO:0000318"/>
    <property type="project" value="GO_Central"/>
</dbReference>
<dbReference type="InterPro" id="IPR037275">
    <property type="entry name" value="Znf_CTCHY_sf"/>
</dbReference>
<dbReference type="InterPro" id="IPR037274">
    <property type="entry name" value="Znf_CHY_sf"/>
</dbReference>
<dbReference type="SUPFAM" id="SSF161245">
    <property type="entry name" value="Zinc hairpin stack"/>
    <property type="match status" value="1"/>
</dbReference>
<evidence type="ECO:0000259" key="7">
    <source>
        <dbReference type="PROSITE" id="PS51270"/>
    </source>
</evidence>
<keyword evidence="1" id="KW-0479">Metal-binding</keyword>
<dbReference type="InterPro" id="IPR008913">
    <property type="entry name" value="Znf_CHY"/>
</dbReference>
<dbReference type="OMA" id="NQNQYRC"/>
<sequence>MIVYCLEIQSFFWGFFRPLLTFQFQSGRPFCTPIGLRNMYSNNGGDRSREGFGKMGYGRRCLIRAPCCNEIFSCRHCHNESTATSDKHEIPRHDVRSVICLICDTEQKVVQLCSNCGVNMGEYFCDVCKFYDDNIEKSQYHCFDCGICRVGGKNNYFHCLKCGSCYSNILFEDHVCVENSMKCHCPICYEYLFDSLREVNVLKCGHTIHSECLTQMEKHKQHTCPICLKLIFDMTRVEKQTYQQFDAINISENQQSAIGKKPNKVWFLCNDCNDTMEAYFNILGNNTCCYCHSYNTRVIDPPVLPQ</sequence>
<evidence type="ECO:0000256" key="2">
    <source>
        <dbReference type="ARBA" id="ARBA00022771"/>
    </source>
</evidence>
<dbReference type="SUPFAM" id="SSF161219">
    <property type="entry name" value="CHY zinc finger-like"/>
    <property type="match status" value="1"/>
</dbReference>
<dbReference type="PANTHER" id="PTHR21319">
    <property type="entry name" value="RING FINGER AND CHY ZINC FINGER DOMAIN-CONTAINING PROTEIN 1"/>
    <property type="match status" value="1"/>
</dbReference>
<evidence type="ECO:0000256" key="1">
    <source>
        <dbReference type="ARBA" id="ARBA00022723"/>
    </source>
</evidence>
<feature type="domain" description="RING-type" evidence="5">
    <location>
        <begin position="185"/>
        <end position="227"/>
    </location>
</feature>
<evidence type="ECO:0000259" key="6">
    <source>
        <dbReference type="PROSITE" id="PS51266"/>
    </source>
</evidence>
<keyword evidence="3" id="KW-0862">Zinc</keyword>
<feature type="domain" description="CTCHY-type" evidence="7">
    <location>
        <begin position="120"/>
        <end position="184"/>
    </location>
</feature>
<protein>
    <submittedName>
        <fullName evidence="8">RING finger and CHY zinc finger domain-containing protein 1</fullName>
    </submittedName>
</protein>
<dbReference type="GO" id="GO:0005634">
    <property type="term" value="C:nucleus"/>
    <property type="evidence" value="ECO:0000318"/>
    <property type="project" value="GO_Central"/>
</dbReference>
<keyword evidence="2 4" id="KW-0863">Zinc-finger</keyword>
<dbReference type="Gene3D" id="3.30.40.10">
    <property type="entry name" value="Zinc/RING finger domain, C3HC4 (zinc finger)"/>
    <property type="match status" value="1"/>
</dbReference>
<dbReference type="InterPro" id="IPR017921">
    <property type="entry name" value="Znf_CTCHY"/>
</dbReference>
<proteinExistence type="predicted"/>
<dbReference type="PANTHER" id="PTHR21319:SF20">
    <property type="entry name" value="E3 UBIQUITIN-PROTEIN LIGASE MIEL1"/>
    <property type="match status" value="1"/>
</dbReference>
<feature type="domain" description="CHY-type" evidence="6">
    <location>
        <begin position="47"/>
        <end position="118"/>
    </location>
</feature>
<reference evidence="9" key="1">
    <citation type="journal article" date="2016" name="Nature">
        <title>The genome of the seagrass Zostera marina reveals angiosperm adaptation to the sea.</title>
        <authorList>
            <person name="Olsen J.L."/>
            <person name="Rouze P."/>
            <person name="Verhelst B."/>
            <person name="Lin Y.-C."/>
            <person name="Bayer T."/>
            <person name="Collen J."/>
            <person name="Dattolo E."/>
            <person name="De Paoli E."/>
            <person name="Dittami S."/>
            <person name="Maumus F."/>
            <person name="Michel G."/>
            <person name="Kersting A."/>
            <person name="Lauritano C."/>
            <person name="Lohaus R."/>
            <person name="Toepel M."/>
            <person name="Tonon T."/>
            <person name="Vanneste K."/>
            <person name="Amirebrahimi M."/>
            <person name="Brakel J."/>
            <person name="Bostroem C."/>
            <person name="Chovatia M."/>
            <person name="Grimwood J."/>
            <person name="Jenkins J.W."/>
            <person name="Jueterbock A."/>
            <person name="Mraz A."/>
            <person name="Stam W.T."/>
            <person name="Tice H."/>
            <person name="Bornberg-Bauer E."/>
            <person name="Green P.J."/>
            <person name="Pearson G.A."/>
            <person name="Procaccini G."/>
            <person name="Duarte C.M."/>
            <person name="Schmutz J."/>
            <person name="Reusch T.B.H."/>
            <person name="Van de Peer Y."/>
        </authorList>
    </citation>
    <scope>NUCLEOTIDE SEQUENCE [LARGE SCALE GENOMIC DNA]</scope>
    <source>
        <strain evidence="9">cv. Finnish</strain>
    </source>
</reference>
<dbReference type="GO" id="GO:0008270">
    <property type="term" value="F:zinc ion binding"/>
    <property type="evidence" value="ECO:0007669"/>
    <property type="project" value="UniProtKB-KW"/>
</dbReference>
<dbReference type="Pfam" id="PF05495">
    <property type="entry name" value="zf-CHY"/>
    <property type="match status" value="1"/>
</dbReference>
<dbReference type="OrthoDB" id="411372at2759"/>
<evidence type="ECO:0000313" key="8">
    <source>
        <dbReference type="EMBL" id="KMZ72990.1"/>
    </source>
</evidence>
<dbReference type="GO" id="GO:0006511">
    <property type="term" value="P:ubiquitin-dependent protein catabolic process"/>
    <property type="evidence" value="ECO:0000318"/>
    <property type="project" value="GO_Central"/>
</dbReference>
<evidence type="ECO:0000313" key="9">
    <source>
        <dbReference type="Proteomes" id="UP000036987"/>
    </source>
</evidence>
<dbReference type="EMBL" id="LFYR01000611">
    <property type="protein sequence ID" value="KMZ72990.1"/>
    <property type="molecule type" value="Genomic_DNA"/>
</dbReference>
<dbReference type="Pfam" id="PF14599">
    <property type="entry name" value="zinc_ribbon_6"/>
    <property type="match status" value="1"/>
</dbReference>
<dbReference type="SUPFAM" id="SSF57850">
    <property type="entry name" value="RING/U-box"/>
    <property type="match status" value="1"/>
</dbReference>
<name>A0A0K9PXM7_ZOSMR</name>
<dbReference type="SMART" id="SM00184">
    <property type="entry name" value="RING"/>
    <property type="match status" value="1"/>
</dbReference>
<dbReference type="InterPro" id="IPR027370">
    <property type="entry name" value="Znf-RING_euk"/>
</dbReference>
<evidence type="ECO:0000256" key="4">
    <source>
        <dbReference type="PROSITE-ProRule" id="PRU00601"/>
    </source>
</evidence>
<dbReference type="InterPro" id="IPR039512">
    <property type="entry name" value="RCHY1_zinc-ribbon"/>
</dbReference>
<accession>A0A0K9PXM7</accession>
<gene>
    <name evidence="8" type="ORF">ZOSMA_156G00370</name>
</gene>
<dbReference type="InterPro" id="IPR013083">
    <property type="entry name" value="Znf_RING/FYVE/PHD"/>
</dbReference>
<dbReference type="Pfam" id="PF13445">
    <property type="entry name" value="zf-RING_UBOX"/>
    <property type="match status" value="1"/>
</dbReference>
<dbReference type="GO" id="GO:0016567">
    <property type="term" value="P:protein ubiquitination"/>
    <property type="evidence" value="ECO:0000318"/>
    <property type="project" value="GO_Central"/>
</dbReference>